<sequence length="239" mass="26388">MSTKTTPSATPSSFMSTMARRRKDSDEIDVFEAARYFSGGTDGNVSVRSIVGGHGRMKEERLSWRPLRKSLDMPIGTMISQPPPKVEKQCINEKKNSKQPSSPGGRLASFLNSLFNQVASKVKVKSKSSSLSTKDNEENYGGRSRRSSISHSPSLTASTSTKVYKVINDEKKRLAPKFVMEKKEVLKNYGENDDGDSDSSSDLFELKNYELTDDHVSSGLPVYGATNMKVIKRDTTIAS</sequence>
<organism evidence="8 9">
    <name type="scientific">Dioscorea cayennensis subsp. rotundata</name>
    <name type="common">White Guinea yam</name>
    <name type="synonym">Dioscorea rotundata</name>
    <dbReference type="NCBI Taxonomy" id="55577"/>
    <lineage>
        <taxon>Eukaryota</taxon>
        <taxon>Viridiplantae</taxon>
        <taxon>Streptophyta</taxon>
        <taxon>Embryophyta</taxon>
        <taxon>Tracheophyta</taxon>
        <taxon>Spermatophyta</taxon>
        <taxon>Magnoliopsida</taxon>
        <taxon>Liliopsida</taxon>
        <taxon>Dioscoreales</taxon>
        <taxon>Dioscoreaceae</taxon>
        <taxon>Dioscorea</taxon>
    </lineage>
</organism>
<keyword evidence="4" id="KW-1003">Cell membrane</keyword>
<dbReference type="PANTHER" id="PTHR33541">
    <property type="entry name" value="PROTEIN BIG GRAIN 1-LIKE A-RELATED"/>
    <property type="match status" value="1"/>
</dbReference>
<dbReference type="GO" id="GO:0005886">
    <property type="term" value="C:plasma membrane"/>
    <property type="evidence" value="ECO:0007669"/>
    <property type="project" value="UniProtKB-SubCell"/>
</dbReference>
<keyword evidence="6" id="KW-0927">Auxin signaling pathway</keyword>
<dbReference type="InterPro" id="IPR039621">
    <property type="entry name" value="BG1-like"/>
</dbReference>
<feature type="compositionally biased region" description="Low complexity" evidence="7">
    <location>
        <begin position="1"/>
        <end position="13"/>
    </location>
</feature>
<feature type="region of interest" description="Disordered" evidence="7">
    <location>
        <begin position="1"/>
        <end position="22"/>
    </location>
</feature>
<dbReference type="PANTHER" id="PTHR33541:SF11">
    <property type="entry name" value="PROTEIN BIG GRAIN 1-LIKE E"/>
    <property type="match status" value="1"/>
</dbReference>
<dbReference type="GO" id="GO:0009734">
    <property type="term" value="P:auxin-activated signaling pathway"/>
    <property type="evidence" value="ECO:0007669"/>
    <property type="project" value="UniProtKB-KW"/>
</dbReference>
<keyword evidence="8" id="KW-1185">Reference proteome</keyword>
<proteinExistence type="inferred from homology"/>
<dbReference type="AlphaFoldDB" id="A0AB40CGB5"/>
<evidence type="ECO:0000256" key="6">
    <source>
        <dbReference type="ARBA" id="ARBA00023294"/>
    </source>
</evidence>
<evidence type="ECO:0000256" key="5">
    <source>
        <dbReference type="ARBA" id="ARBA00023136"/>
    </source>
</evidence>
<evidence type="ECO:0000256" key="3">
    <source>
        <dbReference type="ARBA" id="ARBA00022448"/>
    </source>
</evidence>
<dbReference type="RefSeq" id="XP_039137354.1">
    <property type="nucleotide sequence ID" value="XM_039281420.1"/>
</dbReference>
<keyword evidence="5" id="KW-0472">Membrane</keyword>
<evidence type="ECO:0000313" key="8">
    <source>
        <dbReference type="Proteomes" id="UP001515500"/>
    </source>
</evidence>
<dbReference type="GeneID" id="120274877"/>
<reference evidence="9" key="1">
    <citation type="submission" date="2025-08" db="UniProtKB">
        <authorList>
            <consortium name="RefSeq"/>
        </authorList>
    </citation>
    <scope>IDENTIFICATION</scope>
</reference>
<protein>
    <submittedName>
        <fullName evidence="9">Protein BIG GRAIN 1-like E</fullName>
    </submittedName>
</protein>
<evidence type="ECO:0000256" key="7">
    <source>
        <dbReference type="SAM" id="MobiDB-lite"/>
    </source>
</evidence>
<name>A0AB40CGB5_DIOCR</name>
<keyword evidence="3" id="KW-0813">Transport</keyword>
<evidence type="ECO:0000256" key="1">
    <source>
        <dbReference type="ARBA" id="ARBA00004236"/>
    </source>
</evidence>
<evidence type="ECO:0000256" key="2">
    <source>
        <dbReference type="ARBA" id="ARBA00010067"/>
    </source>
</evidence>
<comment type="similarity">
    <text evidence="2">Belongs to the BIG GRAIN 1 (BG1) plant protein family.</text>
</comment>
<accession>A0AB40CGB5</accession>
<evidence type="ECO:0000313" key="9">
    <source>
        <dbReference type="RefSeq" id="XP_039137354.1"/>
    </source>
</evidence>
<dbReference type="Proteomes" id="UP001515500">
    <property type="component" value="Chromosome 13"/>
</dbReference>
<comment type="subcellular location">
    <subcellularLocation>
        <location evidence="1">Cell membrane</location>
    </subcellularLocation>
</comment>
<evidence type="ECO:0000256" key="4">
    <source>
        <dbReference type="ARBA" id="ARBA00022475"/>
    </source>
</evidence>
<feature type="region of interest" description="Disordered" evidence="7">
    <location>
        <begin position="125"/>
        <end position="156"/>
    </location>
</feature>
<gene>
    <name evidence="9" type="primary">LOC120274877</name>
</gene>